<dbReference type="NCBIfam" id="TIGR01885">
    <property type="entry name" value="Orn_aminotrans"/>
    <property type="match status" value="1"/>
</dbReference>
<dbReference type="InterPro" id="IPR050103">
    <property type="entry name" value="Class-III_PLP-dep_AT"/>
</dbReference>
<dbReference type="InterPro" id="IPR005814">
    <property type="entry name" value="Aminotrans_3"/>
</dbReference>
<dbReference type="InterPro" id="IPR049704">
    <property type="entry name" value="Aminotrans_3_PPA_site"/>
</dbReference>
<dbReference type="InterPro" id="IPR010164">
    <property type="entry name" value="Orn_aminotrans"/>
</dbReference>
<keyword evidence="6 8" id="KW-0663">Pyridoxal phosphate</keyword>
<comment type="pathway">
    <text evidence="2">Amino-acid biosynthesis; L-proline biosynthesis; L-glutamate 5-semialdehyde from L-ornithine: step 1/1.</text>
</comment>
<accession>A0ABR9S046</accession>
<evidence type="ECO:0000256" key="4">
    <source>
        <dbReference type="ARBA" id="ARBA00022576"/>
    </source>
</evidence>
<name>A0ABR9S046_9BURK</name>
<keyword evidence="5 9" id="KW-0808">Transferase</keyword>
<dbReference type="Pfam" id="PF00202">
    <property type="entry name" value="Aminotran_3"/>
    <property type="match status" value="1"/>
</dbReference>
<dbReference type="EMBL" id="JADDIV010000001">
    <property type="protein sequence ID" value="MBE7366853.1"/>
    <property type="molecule type" value="Genomic_DNA"/>
</dbReference>
<dbReference type="CDD" id="cd00610">
    <property type="entry name" value="OAT_like"/>
    <property type="match status" value="1"/>
</dbReference>
<keyword evidence="10" id="KW-1185">Reference proteome</keyword>
<comment type="caution">
    <text evidence="9">The sequence shown here is derived from an EMBL/GenBank/DDBJ whole genome shotgun (WGS) entry which is preliminary data.</text>
</comment>
<dbReference type="SUPFAM" id="SSF53383">
    <property type="entry name" value="PLP-dependent transferases"/>
    <property type="match status" value="1"/>
</dbReference>
<dbReference type="PANTHER" id="PTHR11986">
    <property type="entry name" value="AMINOTRANSFERASE CLASS III"/>
    <property type="match status" value="1"/>
</dbReference>
<evidence type="ECO:0000313" key="10">
    <source>
        <dbReference type="Proteomes" id="UP000806285"/>
    </source>
</evidence>
<dbReference type="Gene3D" id="3.40.640.10">
    <property type="entry name" value="Type I PLP-dependent aspartate aminotransferase-like (Major domain)"/>
    <property type="match status" value="1"/>
</dbReference>
<comment type="similarity">
    <text evidence="8">Belongs to the class-III pyridoxal-phosphate-dependent aminotransferase family.</text>
</comment>
<evidence type="ECO:0000256" key="2">
    <source>
        <dbReference type="ARBA" id="ARBA00004998"/>
    </source>
</evidence>
<dbReference type="Gene3D" id="3.90.1150.10">
    <property type="entry name" value="Aspartate Aminotransferase, domain 1"/>
    <property type="match status" value="1"/>
</dbReference>
<dbReference type="PANTHER" id="PTHR11986:SF18">
    <property type="entry name" value="ORNITHINE AMINOTRANSFERASE, MITOCHONDRIAL"/>
    <property type="match status" value="1"/>
</dbReference>
<dbReference type="PROSITE" id="PS00600">
    <property type="entry name" value="AA_TRANSFER_CLASS_3"/>
    <property type="match status" value="1"/>
</dbReference>
<protein>
    <recommendedName>
        <fullName evidence="3">ornithine aminotransferase</fullName>
        <ecNumber evidence="3">2.6.1.13</ecNumber>
    </recommendedName>
    <alternativeName>
        <fullName evidence="7">Ornithine--oxo-acid aminotransferase</fullName>
    </alternativeName>
</protein>
<dbReference type="Proteomes" id="UP000806285">
    <property type="component" value="Unassembled WGS sequence"/>
</dbReference>
<dbReference type="EC" id="2.6.1.13" evidence="3"/>
<dbReference type="GO" id="GO:0004587">
    <property type="term" value="F:ornithine aminotransferase activity"/>
    <property type="evidence" value="ECO:0007669"/>
    <property type="project" value="UniProtKB-EC"/>
</dbReference>
<evidence type="ECO:0000256" key="7">
    <source>
        <dbReference type="ARBA" id="ARBA00030587"/>
    </source>
</evidence>
<evidence type="ECO:0000256" key="3">
    <source>
        <dbReference type="ARBA" id="ARBA00012924"/>
    </source>
</evidence>
<evidence type="ECO:0000256" key="5">
    <source>
        <dbReference type="ARBA" id="ARBA00022679"/>
    </source>
</evidence>
<organism evidence="9 10">
    <name type="scientific">Ramlibacter pallidus</name>
    <dbReference type="NCBI Taxonomy" id="2780087"/>
    <lineage>
        <taxon>Bacteria</taxon>
        <taxon>Pseudomonadati</taxon>
        <taxon>Pseudomonadota</taxon>
        <taxon>Betaproteobacteria</taxon>
        <taxon>Burkholderiales</taxon>
        <taxon>Comamonadaceae</taxon>
        <taxon>Ramlibacter</taxon>
    </lineage>
</organism>
<sequence>MCNMNATESHIAREARFGARNYAPVPVVVDHARDCLVWDVEGREYVDMMSAYSSVSHGHLHPRIVAAAHRQLEKVAVTSRAYYGTTLGPLLEKLSEVTGFQRALPMNTGAEAVETAIKCARRWGHRVKGIPDGRQRILVARGNFHGRTSTIIGFSSEEAYRSGFGPFCDGFQHFDYGDMASIRAAATPDTCAVLIEPIQGEAGVIVPPPGFFRELREWCTANDVLLIDDEVQAGLGRTGKWFAFEHEGIRPDALVLGKALGAGLLPVSAFCADDRVMDVFLPNSHGSTFGGNALAAAVALEGLRVLEEEGLVAQCAEKGAYLFRRLREVQAQVQPLVRDVRGRGLWIGVDIDPAATSARDLVERLAANGVLSKETHDTVIRFAPPLTISHELIDRAVDIFHRVARERHHELGLDRRRNQRAIIA</sequence>
<evidence type="ECO:0000313" key="9">
    <source>
        <dbReference type="EMBL" id="MBE7366853.1"/>
    </source>
</evidence>
<evidence type="ECO:0000256" key="6">
    <source>
        <dbReference type="ARBA" id="ARBA00022898"/>
    </source>
</evidence>
<proteinExistence type="inferred from homology"/>
<reference evidence="9 10" key="1">
    <citation type="submission" date="2020-10" db="EMBL/GenBank/DDBJ databases">
        <title>Ramlibacter sp. HM2 16S ribosomal RNA gene Genome sequencing and assembly.</title>
        <authorList>
            <person name="Kang M."/>
        </authorList>
    </citation>
    <scope>NUCLEOTIDE SEQUENCE [LARGE SCALE GENOMIC DNA]</scope>
    <source>
        <strain evidence="9 10">HM2</strain>
    </source>
</reference>
<evidence type="ECO:0000256" key="1">
    <source>
        <dbReference type="ARBA" id="ARBA00001933"/>
    </source>
</evidence>
<dbReference type="PIRSF" id="PIRSF000521">
    <property type="entry name" value="Transaminase_4ab_Lys_Orn"/>
    <property type="match status" value="1"/>
</dbReference>
<dbReference type="InterPro" id="IPR015421">
    <property type="entry name" value="PyrdxlP-dep_Trfase_major"/>
</dbReference>
<evidence type="ECO:0000256" key="8">
    <source>
        <dbReference type="RuleBase" id="RU003560"/>
    </source>
</evidence>
<dbReference type="InterPro" id="IPR015424">
    <property type="entry name" value="PyrdxlP-dep_Trfase"/>
</dbReference>
<gene>
    <name evidence="9" type="primary">rocD</name>
    <name evidence="9" type="ORF">IM787_04675</name>
</gene>
<comment type="cofactor">
    <cofactor evidence="1">
        <name>pyridoxal 5'-phosphate</name>
        <dbReference type="ChEBI" id="CHEBI:597326"/>
    </cofactor>
</comment>
<keyword evidence="4 9" id="KW-0032">Aminotransferase</keyword>
<dbReference type="InterPro" id="IPR015422">
    <property type="entry name" value="PyrdxlP-dep_Trfase_small"/>
</dbReference>